<name>A0ABU7P6L5_9ACTN</name>
<evidence type="ECO:0000256" key="1">
    <source>
        <dbReference type="SAM" id="MobiDB-lite"/>
    </source>
</evidence>
<reference evidence="2 3" key="1">
    <citation type="submission" date="2023-12" db="EMBL/GenBank/DDBJ databases">
        <title>Streptomyces sp. V4-01.</title>
        <authorList>
            <person name="Somphong A."/>
            <person name="Phongsopitanun W."/>
        </authorList>
    </citation>
    <scope>NUCLEOTIDE SEQUENCE [LARGE SCALE GENOMIC DNA]</scope>
    <source>
        <strain evidence="2 3">V4-01</strain>
    </source>
</reference>
<protein>
    <recommendedName>
        <fullName evidence="4">HNH endonuclease</fullName>
    </recommendedName>
</protein>
<organism evidence="2 3">
    <name type="scientific">Actinacidiphila polyblastidii</name>
    <dbReference type="NCBI Taxonomy" id="3110430"/>
    <lineage>
        <taxon>Bacteria</taxon>
        <taxon>Bacillati</taxon>
        <taxon>Actinomycetota</taxon>
        <taxon>Actinomycetes</taxon>
        <taxon>Kitasatosporales</taxon>
        <taxon>Streptomycetaceae</taxon>
        <taxon>Actinacidiphila</taxon>
    </lineage>
</organism>
<evidence type="ECO:0000313" key="2">
    <source>
        <dbReference type="EMBL" id="MEE4540964.1"/>
    </source>
</evidence>
<sequence length="47" mass="5009">MPGPAGTCPHCHRPYALRADGLIRHHTADGTRTGTTCPGSRQKPATR</sequence>
<gene>
    <name evidence="2" type="ORF">V2S66_03150</name>
</gene>
<keyword evidence="3" id="KW-1185">Reference proteome</keyword>
<feature type="compositionally biased region" description="Polar residues" evidence="1">
    <location>
        <begin position="30"/>
        <end position="47"/>
    </location>
</feature>
<comment type="caution">
    <text evidence="2">The sequence shown here is derived from an EMBL/GenBank/DDBJ whole genome shotgun (WGS) entry which is preliminary data.</text>
</comment>
<dbReference type="Proteomes" id="UP001344658">
    <property type="component" value="Unassembled WGS sequence"/>
</dbReference>
<evidence type="ECO:0000313" key="3">
    <source>
        <dbReference type="Proteomes" id="UP001344658"/>
    </source>
</evidence>
<feature type="region of interest" description="Disordered" evidence="1">
    <location>
        <begin position="25"/>
        <end position="47"/>
    </location>
</feature>
<accession>A0ABU7P6L5</accession>
<proteinExistence type="predicted"/>
<dbReference type="EMBL" id="JAZEWV010000002">
    <property type="protein sequence ID" value="MEE4540964.1"/>
    <property type="molecule type" value="Genomic_DNA"/>
</dbReference>
<dbReference type="RefSeq" id="WP_330792858.1">
    <property type="nucleotide sequence ID" value="NZ_JAZEWV010000002.1"/>
</dbReference>
<evidence type="ECO:0008006" key="4">
    <source>
        <dbReference type="Google" id="ProtNLM"/>
    </source>
</evidence>